<comment type="caution">
    <text evidence="1">The sequence shown here is derived from an EMBL/GenBank/DDBJ whole genome shotgun (WGS) entry which is preliminary data.</text>
</comment>
<proteinExistence type="predicted"/>
<dbReference type="InterPro" id="IPR038563">
    <property type="entry name" value="Endonuclease_7_sf"/>
</dbReference>
<organism evidence="1">
    <name type="scientific">marine sediment metagenome</name>
    <dbReference type="NCBI Taxonomy" id="412755"/>
    <lineage>
        <taxon>unclassified sequences</taxon>
        <taxon>metagenomes</taxon>
        <taxon>ecological metagenomes</taxon>
    </lineage>
</organism>
<name>A0A0F9UCB3_9ZZZZ</name>
<reference evidence="1" key="1">
    <citation type="journal article" date="2015" name="Nature">
        <title>Complex archaea that bridge the gap between prokaryotes and eukaryotes.</title>
        <authorList>
            <person name="Spang A."/>
            <person name="Saw J.H."/>
            <person name="Jorgensen S.L."/>
            <person name="Zaremba-Niedzwiedzka K."/>
            <person name="Martijn J."/>
            <person name="Lind A.E."/>
            <person name="van Eijk R."/>
            <person name="Schleper C."/>
            <person name="Guy L."/>
            <person name="Ettema T.J."/>
        </authorList>
    </citation>
    <scope>NUCLEOTIDE SEQUENCE</scope>
</reference>
<dbReference type="SUPFAM" id="SSF54060">
    <property type="entry name" value="His-Me finger endonucleases"/>
    <property type="match status" value="1"/>
</dbReference>
<dbReference type="AlphaFoldDB" id="A0A0F9UCB3"/>
<dbReference type="Pfam" id="PF02945">
    <property type="entry name" value="Endonuclease_7"/>
    <property type="match status" value="1"/>
</dbReference>
<accession>A0A0F9UCB3</accession>
<evidence type="ECO:0000313" key="1">
    <source>
        <dbReference type="EMBL" id="KKN90805.1"/>
    </source>
</evidence>
<dbReference type="InterPro" id="IPR044925">
    <property type="entry name" value="His-Me_finger_sf"/>
</dbReference>
<sequence length="205" mass="24511">MIRVKVCIDDIKTRLCTGCNRNLPLTVEYFHSDKSRKGGFASRCKKCRNKYLKEHRKNNIERFLKREREYINHHREQTKSTYNRYYHKNKERIKKRRGEIRSENKDKFRGYLRKANLKRYYNMTLEDYEAILNIQKERCAICGTSNNNGRKFTIDHNHNFSYNNKVLVRGLLCAKCNSVIGLSNDNPLILIKAVEYLKKEGGYLF</sequence>
<dbReference type="EMBL" id="LAZR01000107">
    <property type="protein sequence ID" value="KKN90805.1"/>
    <property type="molecule type" value="Genomic_DNA"/>
</dbReference>
<gene>
    <name evidence="1" type="ORF">LCGC14_0223880</name>
</gene>
<protein>
    <recommendedName>
        <fullName evidence="2">Recombination endonuclease VII</fullName>
    </recommendedName>
</protein>
<dbReference type="Gene3D" id="3.40.1800.10">
    <property type="entry name" value="His-Me finger endonucleases"/>
    <property type="match status" value="1"/>
</dbReference>
<dbReference type="InterPro" id="IPR004211">
    <property type="entry name" value="Endonuclease_7"/>
</dbReference>
<evidence type="ECO:0008006" key="2">
    <source>
        <dbReference type="Google" id="ProtNLM"/>
    </source>
</evidence>